<dbReference type="KEGG" id="mnt:21404922"/>
<proteinExistence type="predicted"/>
<gene>
    <name evidence="2" type="ORF">L484_022098</name>
</gene>
<dbReference type="Proteomes" id="UP000030645">
    <property type="component" value="Unassembled WGS sequence"/>
</dbReference>
<dbReference type="PANTHER" id="PTHR33223">
    <property type="entry name" value="CCHC-TYPE DOMAIN-CONTAINING PROTEIN"/>
    <property type="match status" value="1"/>
</dbReference>
<evidence type="ECO:0000313" key="3">
    <source>
        <dbReference type="Proteomes" id="UP000030645"/>
    </source>
</evidence>
<feature type="domain" description="Retrotransposon gag" evidence="1">
    <location>
        <begin position="91"/>
        <end position="185"/>
    </location>
</feature>
<dbReference type="InterPro" id="IPR005162">
    <property type="entry name" value="Retrotrans_gag_dom"/>
</dbReference>
<dbReference type="Pfam" id="PF03732">
    <property type="entry name" value="Retrotrans_gag"/>
    <property type="match status" value="1"/>
</dbReference>
<accession>W9QKN5</accession>
<dbReference type="EMBL" id="KE343439">
    <property type="protein sequence ID" value="EXB29428.1"/>
    <property type="molecule type" value="Genomic_DNA"/>
</dbReference>
<evidence type="ECO:0000259" key="1">
    <source>
        <dbReference type="Pfam" id="PF03732"/>
    </source>
</evidence>
<name>W9QKN5_9ROSA</name>
<organism evidence="2 3">
    <name type="scientific">Morus notabilis</name>
    <dbReference type="NCBI Taxonomy" id="981085"/>
    <lineage>
        <taxon>Eukaryota</taxon>
        <taxon>Viridiplantae</taxon>
        <taxon>Streptophyta</taxon>
        <taxon>Embryophyta</taxon>
        <taxon>Tracheophyta</taxon>
        <taxon>Spermatophyta</taxon>
        <taxon>Magnoliopsida</taxon>
        <taxon>eudicotyledons</taxon>
        <taxon>Gunneridae</taxon>
        <taxon>Pentapetalae</taxon>
        <taxon>rosids</taxon>
        <taxon>fabids</taxon>
        <taxon>Rosales</taxon>
        <taxon>Moraceae</taxon>
        <taxon>Moreae</taxon>
        <taxon>Morus</taxon>
    </lineage>
</organism>
<dbReference type="PANTHER" id="PTHR33223:SF11">
    <property type="entry name" value="ELEMENT PROTEIN, PUTATIVE-RELATED"/>
    <property type="match status" value="1"/>
</dbReference>
<sequence length="235" mass="27439">MPPCRRNPTPPAMPNEQFMEAMYAAFQGMATRAQNERPAEDRKQNYFCEYRRSSIPAFTSAGGLEEAEYWFESVSKHLSTMGVPDEYWVEFTAFKFEGPAGAWWKHIRRMQDVEGMTWEQFEALLNEQYFPQSYRYEKAMEFMGLQQGEMTVREYEARFNELSRFAPSLIESERMKCLKFEKGLKGMIRKSMVALRHRVYSDLVAAAISVEQEHIAFIQDRAVSGKTSRGPQRNN</sequence>
<dbReference type="OrthoDB" id="1937173at2759"/>
<keyword evidence="3" id="KW-1185">Reference proteome</keyword>
<dbReference type="eggNOG" id="KOG0017">
    <property type="taxonomic scope" value="Eukaryota"/>
</dbReference>
<evidence type="ECO:0000313" key="2">
    <source>
        <dbReference type="EMBL" id="EXB29428.1"/>
    </source>
</evidence>
<dbReference type="AlphaFoldDB" id="W9QKN5"/>
<reference evidence="3" key="1">
    <citation type="submission" date="2013-01" db="EMBL/GenBank/DDBJ databases">
        <title>Draft Genome Sequence of a Mulberry Tree, Morus notabilis C.K. Schneid.</title>
        <authorList>
            <person name="He N."/>
            <person name="Zhao S."/>
        </authorList>
    </citation>
    <scope>NUCLEOTIDE SEQUENCE</scope>
</reference>
<protein>
    <recommendedName>
        <fullName evidence="1">Retrotransposon gag domain-containing protein</fullName>
    </recommendedName>
</protein>